<feature type="domain" description="N-acetyltransferase" evidence="4">
    <location>
        <begin position="5"/>
        <end position="153"/>
    </location>
</feature>
<organism evidence="5 6">
    <name type="scientific">Blastococcus colisei</name>
    <dbReference type="NCBI Taxonomy" id="1564162"/>
    <lineage>
        <taxon>Bacteria</taxon>
        <taxon>Bacillati</taxon>
        <taxon>Actinomycetota</taxon>
        <taxon>Actinomycetes</taxon>
        <taxon>Geodermatophilales</taxon>
        <taxon>Geodermatophilaceae</taxon>
        <taxon>Blastococcus</taxon>
    </lineage>
</organism>
<evidence type="ECO:0000259" key="4">
    <source>
        <dbReference type="PROSITE" id="PS51186"/>
    </source>
</evidence>
<evidence type="ECO:0000256" key="3">
    <source>
        <dbReference type="SAM" id="MobiDB-lite"/>
    </source>
</evidence>
<feature type="region of interest" description="Disordered" evidence="3">
    <location>
        <begin position="156"/>
        <end position="176"/>
    </location>
</feature>
<evidence type="ECO:0000256" key="1">
    <source>
        <dbReference type="ARBA" id="ARBA00022679"/>
    </source>
</evidence>
<reference evidence="5 6" key="1">
    <citation type="submission" date="2019-06" db="EMBL/GenBank/DDBJ databases">
        <title>Sequencing the genomes of 1000 actinobacteria strains.</title>
        <authorList>
            <person name="Klenk H.-P."/>
        </authorList>
    </citation>
    <scope>NUCLEOTIDE SEQUENCE [LARGE SCALE GENOMIC DNA]</scope>
    <source>
        <strain evidence="5 6">DSM 46837</strain>
    </source>
</reference>
<dbReference type="InterPro" id="IPR000182">
    <property type="entry name" value="GNAT_dom"/>
</dbReference>
<sequence>MDITVTTRPVRPDDAALFCRLWPRLSPETVYRRFHAPVHRLPEETVRRLVTVDHDLREAVVAVVGGEVVGVARYDRPPGAPATAEVAVLVEDAWQGAGVGRQLLASLTDLAARRGVRTFTATVQPDNRPVLGLVRRLLPGSIVTADVDVLSVTSPLDPAPVSAAPRPDSLLTTASH</sequence>
<keyword evidence="6" id="KW-1185">Reference proteome</keyword>
<dbReference type="Pfam" id="PF00583">
    <property type="entry name" value="Acetyltransf_1"/>
    <property type="match status" value="1"/>
</dbReference>
<keyword evidence="2" id="KW-0012">Acyltransferase</keyword>
<evidence type="ECO:0000256" key="2">
    <source>
        <dbReference type="ARBA" id="ARBA00023315"/>
    </source>
</evidence>
<dbReference type="Proteomes" id="UP000319865">
    <property type="component" value="Unassembled WGS sequence"/>
</dbReference>
<dbReference type="SUPFAM" id="SSF55729">
    <property type="entry name" value="Acyl-CoA N-acyltransferases (Nat)"/>
    <property type="match status" value="1"/>
</dbReference>
<dbReference type="CDD" id="cd04301">
    <property type="entry name" value="NAT_SF"/>
    <property type="match status" value="1"/>
</dbReference>
<dbReference type="AlphaFoldDB" id="A0A543PF45"/>
<dbReference type="PROSITE" id="PS51186">
    <property type="entry name" value="GNAT"/>
    <property type="match status" value="1"/>
</dbReference>
<name>A0A543PF45_9ACTN</name>
<proteinExistence type="predicted"/>
<comment type="caution">
    <text evidence="5">The sequence shown here is derived from an EMBL/GenBank/DDBJ whole genome shotgun (WGS) entry which is preliminary data.</text>
</comment>
<dbReference type="PANTHER" id="PTHR43877">
    <property type="entry name" value="AMINOALKYLPHOSPHONATE N-ACETYLTRANSFERASE-RELATED-RELATED"/>
    <property type="match status" value="1"/>
</dbReference>
<dbReference type="OrthoDB" id="4256927at2"/>
<dbReference type="InterPro" id="IPR050832">
    <property type="entry name" value="Bact_Acetyltransf"/>
</dbReference>
<dbReference type="EMBL" id="VFQE01000001">
    <property type="protein sequence ID" value="TQN42695.1"/>
    <property type="molecule type" value="Genomic_DNA"/>
</dbReference>
<evidence type="ECO:0000313" key="6">
    <source>
        <dbReference type="Proteomes" id="UP000319865"/>
    </source>
</evidence>
<evidence type="ECO:0000313" key="5">
    <source>
        <dbReference type="EMBL" id="TQN42695.1"/>
    </source>
</evidence>
<dbReference type="InterPro" id="IPR016181">
    <property type="entry name" value="Acyl_CoA_acyltransferase"/>
</dbReference>
<dbReference type="RefSeq" id="WP_142025300.1">
    <property type="nucleotide sequence ID" value="NZ_VFQE01000001.1"/>
</dbReference>
<protein>
    <submittedName>
        <fullName evidence="5">Acetyltransferase (GNAT) family protein</fullName>
    </submittedName>
</protein>
<dbReference type="Gene3D" id="3.40.630.30">
    <property type="match status" value="1"/>
</dbReference>
<accession>A0A543PF45</accession>
<keyword evidence="1 5" id="KW-0808">Transferase</keyword>
<gene>
    <name evidence="5" type="ORF">FHU33_2102</name>
</gene>
<dbReference type="GO" id="GO:0016747">
    <property type="term" value="F:acyltransferase activity, transferring groups other than amino-acyl groups"/>
    <property type="evidence" value="ECO:0007669"/>
    <property type="project" value="InterPro"/>
</dbReference>